<sequence length="297" mass="34298">MQNTPSPFLEIWNLSMIIGAIAMTLAGIAIYLLHKLKISTIKDYKAKYDYINKNEIKNYKKVFLCFAIAALMLINLYSMGKLHTVEVWFFVRLFMSIAGGTLVAYVASLVLDYYYPTVLNGKLKKWRYMPRTSADGNKMRLLSEDEEDVHLEEGMQAEENVFSIDYDVWMDEKSGEVKIDKYPGHLQALKCNSCGFYTMRIVKEEITRHPSKDAAGELIKNFQCSYCKSVRATAYNISTKEADDYRNVGIHTYKRNKNIDMVRVEIHSSTLGKKFFEFQGLEQAQKFLDEYDSEKGD</sequence>
<feature type="transmembrane region" description="Helical" evidence="1">
    <location>
        <begin position="91"/>
        <end position="115"/>
    </location>
</feature>
<reference evidence="2 3" key="1">
    <citation type="submission" date="2017-02" db="EMBL/GenBank/DDBJ databases">
        <authorList>
            <person name="Peterson S.W."/>
        </authorList>
    </citation>
    <scope>NUCLEOTIDE SEQUENCE [LARGE SCALE GENOMIC DNA]</scope>
    <source>
        <strain evidence="2 3">DSM 25262</strain>
    </source>
</reference>
<keyword evidence="1" id="KW-1133">Transmembrane helix</keyword>
<evidence type="ECO:0000256" key="1">
    <source>
        <dbReference type="SAM" id="Phobius"/>
    </source>
</evidence>
<feature type="transmembrane region" description="Helical" evidence="1">
    <location>
        <begin position="62"/>
        <end position="79"/>
    </location>
</feature>
<dbReference type="AlphaFoldDB" id="A0A1T5KSJ6"/>
<keyword evidence="1" id="KW-0812">Transmembrane</keyword>
<dbReference type="STRING" id="688867.SAMN05660236_2571"/>
<gene>
    <name evidence="2" type="ORF">SAMN05660236_2571</name>
</gene>
<keyword evidence="1" id="KW-0472">Membrane</keyword>
<feature type="transmembrane region" description="Helical" evidence="1">
    <location>
        <begin position="12"/>
        <end position="33"/>
    </location>
</feature>
<accession>A0A1T5KSJ6</accession>
<evidence type="ECO:0000313" key="2">
    <source>
        <dbReference type="EMBL" id="SKC66754.1"/>
    </source>
</evidence>
<organism evidence="2 3">
    <name type="scientific">Ohtaekwangia koreensis</name>
    <dbReference type="NCBI Taxonomy" id="688867"/>
    <lineage>
        <taxon>Bacteria</taxon>
        <taxon>Pseudomonadati</taxon>
        <taxon>Bacteroidota</taxon>
        <taxon>Cytophagia</taxon>
        <taxon>Cytophagales</taxon>
        <taxon>Fulvivirgaceae</taxon>
        <taxon>Ohtaekwangia</taxon>
    </lineage>
</organism>
<name>A0A1T5KSJ6_9BACT</name>
<evidence type="ECO:0000313" key="3">
    <source>
        <dbReference type="Proteomes" id="UP000190961"/>
    </source>
</evidence>
<keyword evidence="3" id="KW-1185">Reference proteome</keyword>
<dbReference type="EMBL" id="FUZU01000001">
    <property type="protein sequence ID" value="SKC66754.1"/>
    <property type="molecule type" value="Genomic_DNA"/>
</dbReference>
<dbReference type="RefSeq" id="WP_245840528.1">
    <property type="nucleotide sequence ID" value="NZ_FUZU01000001.1"/>
</dbReference>
<proteinExistence type="predicted"/>
<dbReference type="Proteomes" id="UP000190961">
    <property type="component" value="Unassembled WGS sequence"/>
</dbReference>
<protein>
    <submittedName>
        <fullName evidence="2">Uncharacterized protein</fullName>
    </submittedName>
</protein>